<feature type="signal peptide" evidence="1">
    <location>
        <begin position="1"/>
        <end position="26"/>
    </location>
</feature>
<dbReference type="EMBL" id="JAGYWB010000018">
    <property type="protein sequence ID" value="KAI0492305.1"/>
    <property type="molecule type" value="Genomic_DNA"/>
</dbReference>
<reference evidence="2" key="1">
    <citation type="journal article" date="2022" name="Front. Genet.">
        <title>Chromosome-Scale Assembly of the Dendrobium nobile Genome Provides Insights Into the Molecular Mechanism of the Biosynthesis of the Medicinal Active Ingredient of Dendrobium.</title>
        <authorList>
            <person name="Xu Q."/>
            <person name="Niu S.-C."/>
            <person name="Li K.-L."/>
            <person name="Zheng P.-J."/>
            <person name="Zhang X.-J."/>
            <person name="Jia Y."/>
            <person name="Liu Y."/>
            <person name="Niu Y.-X."/>
            <person name="Yu L.-H."/>
            <person name="Chen D.-F."/>
            <person name="Zhang G.-Q."/>
        </authorList>
    </citation>
    <scope>NUCLEOTIDE SEQUENCE</scope>
    <source>
        <tissue evidence="2">Leaf</tissue>
    </source>
</reference>
<gene>
    <name evidence="2" type="ORF">KFK09_026576</name>
</gene>
<evidence type="ECO:0000313" key="2">
    <source>
        <dbReference type="EMBL" id="KAI0492305.1"/>
    </source>
</evidence>
<keyword evidence="3" id="KW-1185">Reference proteome</keyword>
<comment type="caution">
    <text evidence="2">The sequence shown here is derived from an EMBL/GenBank/DDBJ whole genome shotgun (WGS) entry which is preliminary data.</text>
</comment>
<feature type="chain" id="PRO_5035871959" evidence="1">
    <location>
        <begin position="27"/>
        <end position="97"/>
    </location>
</feature>
<proteinExistence type="predicted"/>
<dbReference type="Proteomes" id="UP000829196">
    <property type="component" value="Unassembled WGS sequence"/>
</dbReference>
<evidence type="ECO:0000313" key="3">
    <source>
        <dbReference type="Proteomes" id="UP000829196"/>
    </source>
</evidence>
<keyword evidence="1" id="KW-0732">Signal</keyword>
<dbReference type="AlphaFoldDB" id="A0A8T3ADA0"/>
<sequence>MGSLSKSNVTQFVISMLSALLLICYAGDDKRVCSSYVEHRDEDCMDCSLQSLSCSYKGGDELASLRTQLVFEFLHHGVKQGCLLVLQVEVRCIRNVY</sequence>
<accession>A0A8T3ADA0</accession>
<protein>
    <submittedName>
        <fullName evidence="2">Uncharacterized protein</fullName>
    </submittedName>
</protein>
<organism evidence="2 3">
    <name type="scientific">Dendrobium nobile</name>
    <name type="common">Orchid</name>
    <dbReference type="NCBI Taxonomy" id="94219"/>
    <lineage>
        <taxon>Eukaryota</taxon>
        <taxon>Viridiplantae</taxon>
        <taxon>Streptophyta</taxon>
        <taxon>Embryophyta</taxon>
        <taxon>Tracheophyta</taxon>
        <taxon>Spermatophyta</taxon>
        <taxon>Magnoliopsida</taxon>
        <taxon>Liliopsida</taxon>
        <taxon>Asparagales</taxon>
        <taxon>Orchidaceae</taxon>
        <taxon>Epidendroideae</taxon>
        <taxon>Malaxideae</taxon>
        <taxon>Dendrobiinae</taxon>
        <taxon>Dendrobium</taxon>
    </lineage>
</organism>
<name>A0A8T3ADA0_DENNO</name>
<evidence type="ECO:0000256" key="1">
    <source>
        <dbReference type="SAM" id="SignalP"/>
    </source>
</evidence>